<evidence type="ECO:0000313" key="6">
    <source>
        <dbReference type="Proteomes" id="UP000606720"/>
    </source>
</evidence>
<dbReference type="Proteomes" id="UP000606720">
    <property type="component" value="Unassembled WGS sequence"/>
</dbReference>
<evidence type="ECO:0000256" key="3">
    <source>
        <dbReference type="SAM" id="SignalP"/>
    </source>
</evidence>
<dbReference type="PROSITE" id="PS51257">
    <property type="entry name" value="PROKAR_LIPOPROTEIN"/>
    <property type="match status" value="1"/>
</dbReference>
<feature type="compositionally biased region" description="Acidic residues" evidence="2">
    <location>
        <begin position="339"/>
        <end position="349"/>
    </location>
</feature>
<keyword evidence="6" id="KW-1185">Reference proteome</keyword>
<dbReference type="PROSITE" id="PS50198">
    <property type="entry name" value="PPIC_PPIASE_2"/>
    <property type="match status" value="1"/>
</dbReference>
<reference evidence="5" key="1">
    <citation type="submission" date="2020-08" db="EMBL/GenBank/DDBJ databases">
        <title>Genome public.</title>
        <authorList>
            <person name="Liu C."/>
            <person name="Sun Q."/>
        </authorList>
    </citation>
    <scope>NUCLEOTIDE SEQUENCE</scope>
    <source>
        <strain evidence="5">BX1005</strain>
    </source>
</reference>
<evidence type="ECO:0000259" key="4">
    <source>
        <dbReference type="PROSITE" id="PS50198"/>
    </source>
</evidence>
<keyword evidence="3" id="KW-0732">Signal</keyword>
<dbReference type="RefSeq" id="WP_186865908.1">
    <property type="nucleotide sequence ID" value="NZ_JACOPH010000001.1"/>
</dbReference>
<keyword evidence="1 5" id="KW-0413">Isomerase</keyword>
<proteinExistence type="predicted"/>
<dbReference type="EMBL" id="JACOPH010000001">
    <property type="protein sequence ID" value="MBC5712870.1"/>
    <property type="molecule type" value="Genomic_DNA"/>
</dbReference>
<dbReference type="Gene3D" id="3.10.50.40">
    <property type="match status" value="1"/>
</dbReference>
<feature type="signal peptide" evidence="3">
    <location>
        <begin position="1"/>
        <end position="17"/>
    </location>
</feature>
<dbReference type="SUPFAM" id="SSF109998">
    <property type="entry name" value="Triger factor/SurA peptide-binding domain-like"/>
    <property type="match status" value="1"/>
</dbReference>
<dbReference type="GO" id="GO:0003755">
    <property type="term" value="F:peptidyl-prolyl cis-trans isomerase activity"/>
    <property type="evidence" value="ECO:0007669"/>
    <property type="project" value="UniProtKB-KW"/>
</dbReference>
<keyword evidence="1" id="KW-0697">Rotamase</keyword>
<name>A0A923RSL0_9FIRM</name>
<sequence length="360" mass="39929">MRSKKIMALLLTTAAIMGMTLTGCGNKINEDATFATLDDTTITMGVANFCAKYQQAMYDSFYMSYFGEDMWSKDVYGNGSTMTEDVKKDVADNLEEMYLLKAHMGDYDISLSDDDEAKITKAAEDFIAGNSKEAIKQIGAEDIENVKEMLRLNTIQSKMHDRIIKDADTKVTDEEAAQRTFSYVVINTSGYTDSDSNYVEYTEDDIAGLKETAASIAAAEDFDTAVTDAGYTVSTASYGSADDEDSTMDKSVLEAADQLSAGQVSGVIETDSALYVLRLDSEFDEEATAKKKESMISQKQEDYYNDILDGWKEEVKWTLNEKEWAKVNFDDHFKQPETDNTEAADESIADTESVNTTEAE</sequence>
<organism evidence="5 6">
    <name type="scientific">Roseburia zhanii</name>
    <dbReference type="NCBI Taxonomy" id="2763064"/>
    <lineage>
        <taxon>Bacteria</taxon>
        <taxon>Bacillati</taxon>
        <taxon>Bacillota</taxon>
        <taxon>Clostridia</taxon>
        <taxon>Lachnospirales</taxon>
        <taxon>Lachnospiraceae</taxon>
        <taxon>Roseburia</taxon>
    </lineage>
</organism>
<comment type="caution">
    <text evidence="5">The sequence shown here is derived from an EMBL/GenBank/DDBJ whole genome shotgun (WGS) entry which is preliminary data.</text>
</comment>
<feature type="region of interest" description="Disordered" evidence="2">
    <location>
        <begin position="330"/>
        <end position="360"/>
    </location>
</feature>
<protein>
    <submittedName>
        <fullName evidence="5">Peptidyl-prolyl cis-trans isomerase</fullName>
    </submittedName>
</protein>
<dbReference type="Pfam" id="PF13145">
    <property type="entry name" value="Rotamase_2"/>
    <property type="match status" value="1"/>
</dbReference>
<accession>A0A923RSL0</accession>
<gene>
    <name evidence="5" type="ORF">H8S17_01365</name>
</gene>
<dbReference type="AlphaFoldDB" id="A0A923RSL0"/>
<dbReference type="InterPro" id="IPR027304">
    <property type="entry name" value="Trigger_fact/SurA_dom_sf"/>
</dbReference>
<dbReference type="InterPro" id="IPR046357">
    <property type="entry name" value="PPIase_dom_sf"/>
</dbReference>
<evidence type="ECO:0000313" key="5">
    <source>
        <dbReference type="EMBL" id="MBC5712870.1"/>
    </source>
</evidence>
<feature type="chain" id="PRO_5039423081" evidence="3">
    <location>
        <begin position="18"/>
        <end position="360"/>
    </location>
</feature>
<dbReference type="InterPro" id="IPR000297">
    <property type="entry name" value="PPIase_PpiC"/>
</dbReference>
<feature type="compositionally biased region" description="Polar residues" evidence="2">
    <location>
        <begin position="350"/>
        <end position="360"/>
    </location>
</feature>
<evidence type="ECO:0000256" key="1">
    <source>
        <dbReference type="PROSITE-ProRule" id="PRU00278"/>
    </source>
</evidence>
<dbReference type="SUPFAM" id="SSF54534">
    <property type="entry name" value="FKBP-like"/>
    <property type="match status" value="1"/>
</dbReference>
<evidence type="ECO:0000256" key="2">
    <source>
        <dbReference type="SAM" id="MobiDB-lite"/>
    </source>
</evidence>
<feature type="domain" description="PpiC" evidence="4">
    <location>
        <begin position="176"/>
        <end position="281"/>
    </location>
</feature>